<sequence length="178" mass="19943">MDILFASAPGFDQPLAVLKHCHDRIRKQLSILEKLLPHLAKYGADAEAQKAVLAVLKYFQNAAPLHHDDEEIDLLPELTQIAQGSDAELLSAILPKILQQHQQMADQWRRLETQLSSIADGSNSSLDAKDVAEFQAIYQEHMQIEETQIAPMAMRLFNPGQMHKLGQAMQARRGINSI</sequence>
<evidence type="ECO:0000313" key="2">
    <source>
        <dbReference type="EMBL" id="MBR7747643.1"/>
    </source>
</evidence>
<evidence type="ECO:0000259" key="1">
    <source>
        <dbReference type="Pfam" id="PF01814"/>
    </source>
</evidence>
<dbReference type="RefSeq" id="WP_212685027.1">
    <property type="nucleotide sequence ID" value="NZ_JAGSPM010000008.1"/>
</dbReference>
<keyword evidence="3" id="KW-1185">Reference proteome</keyword>
<protein>
    <submittedName>
        <fullName evidence="2">Hemerythrin domain-containing protein</fullName>
    </submittedName>
</protein>
<comment type="caution">
    <text evidence="2">The sequence shown here is derived from an EMBL/GenBank/DDBJ whole genome shotgun (WGS) entry which is preliminary data.</text>
</comment>
<dbReference type="EMBL" id="JAGSPM010000008">
    <property type="protein sequence ID" value="MBR7747643.1"/>
    <property type="molecule type" value="Genomic_DNA"/>
</dbReference>
<gene>
    <name evidence="2" type="ORF">KDM92_13720</name>
</gene>
<dbReference type="Pfam" id="PF01814">
    <property type="entry name" value="Hemerythrin"/>
    <property type="match status" value="1"/>
</dbReference>
<feature type="domain" description="Hemerythrin-like" evidence="1">
    <location>
        <begin position="14"/>
        <end position="153"/>
    </location>
</feature>
<reference evidence="2 3" key="1">
    <citation type="submission" date="2021-04" db="EMBL/GenBank/DDBJ databases">
        <title>novel species isolated from subtropical streams in China.</title>
        <authorList>
            <person name="Lu H."/>
        </authorList>
    </citation>
    <scope>NUCLEOTIDE SEQUENCE [LARGE SCALE GENOMIC DNA]</scope>
    <source>
        <strain evidence="2 3">BYS107W</strain>
    </source>
</reference>
<dbReference type="CDD" id="cd12108">
    <property type="entry name" value="Hr-like"/>
    <property type="match status" value="1"/>
</dbReference>
<accession>A0A941DEZ7</accession>
<evidence type="ECO:0000313" key="3">
    <source>
        <dbReference type="Proteomes" id="UP000680158"/>
    </source>
</evidence>
<proteinExistence type="predicted"/>
<organism evidence="2 3">
    <name type="scientific">Undibacterium baiyunense</name>
    <dbReference type="NCBI Taxonomy" id="2828731"/>
    <lineage>
        <taxon>Bacteria</taxon>
        <taxon>Pseudomonadati</taxon>
        <taxon>Pseudomonadota</taxon>
        <taxon>Betaproteobacteria</taxon>
        <taxon>Burkholderiales</taxon>
        <taxon>Oxalobacteraceae</taxon>
        <taxon>Undibacterium</taxon>
    </lineage>
</organism>
<name>A0A941DEZ7_9BURK</name>
<dbReference type="Gene3D" id="1.20.120.520">
    <property type="entry name" value="nmb1532 protein domain like"/>
    <property type="match status" value="1"/>
</dbReference>
<dbReference type="Proteomes" id="UP000680158">
    <property type="component" value="Unassembled WGS sequence"/>
</dbReference>
<dbReference type="InterPro" id="IPR012312">
    <property type="entry name" value="Hemerythrin-like"/>
</dbReference>
<dbReference type="AlphaFoldDB" id="A0A941DEZ7"/>